<dbReference type="AlphaFoldDB" id="A0A916QD02"/>
<evidence type="ECO:0000259" key="1">
    <source>
        <dbReference type="Pfam" id="PF07508"/>
    </source>
</evidence>
<dbReference type="Gene3D" id="3.90.1750.20">
    <property type="entry name" value="Putative Large Serine Recombinase, Chain B, Domain 2"/>
    <property type="match status" value="1"/>
</dbReference>
<sequence>MREEGYPAEKLVPSTVLSLLANPVYLGQRVWNRKNDRGGKNPPDEWVVAPDAHPAIIDEETWLAAQAQLSTRKVKR</sequence>
<feature type="domain" description="Recombinase" evidence="1">
    <location>
        <begin position="13"/>
        <end position="72"/>
    </location>
</feature>
<proteinExistence type="predicted"/>
<dbReference type="GO" id="GO:0000150">
    <property type="term" value="F:DNA strand exchange activity"/>
    <property type="evidence" value="ECO:0007669"/>
    <property type="project" value="InterPro"/>
</dbReference>
<dbReference type="EMBL" id="BMAQ01000019">
    <property type="protein sequence ID" value="GFR38486.1"/>
    <property type="molecule type" value="Genomic_DNA"/>
</dbReference>
<dbReference type="InterPro" id="IPR038109">
    <property type="entry name" value="DNA_bind_recomb_sf"/>
</dbReference>
<reference evidence="2" key="2">
    <citation type="journal article" date="2021" name="Data Brief">
        <title>Draft genome sequence data of the facultative, thermophilic, xylanolytic bacterium Paenibacillus sp. strain DA-C8.</title>
        <authorList>
            <person name="Chhe C."/>
            <person name="Uke A."/>
            <person name="Baramee S."/>
            <person name="Ungkulpasvich U."/>
            <person name="Tachaapaikoon C."/>
            <person name="Pason P."/>
            <person name="Waeonukul R."/>
            <person name="Ratanakhanokchai K."/>
            <person name="Kosugi A."/>
        </authorList>
    </citation>
    <scope>NUCLEOTIDE SEQUENCE</scope>
    <source>
        <strain evidence="2">DA-C8</strain>
    </source>
</reference>
<dbReference type="GO" id="GO:0003677">
    <property type="term" value="F:DNA binding"/>
    <property type="evidence" value="ECO:0007669"/>
    <property type="project" value="InterPro"/>
</dbReference>
<gene>
    <name evidence="2" type="ORF">PRECH8_17820</name>
</gene>
<comment type="caution">
    <text evidence="2">The sequence shown here is derived from an EMBL/GenBank/DDBJ whole genome shotgun (WGS) entry which is preliminary data.</text>
</comment>
<reference evidence="2" key="1">
    <citation type="submission" date="2020-08" db="EMBL/GenBank/DDBJ databases">
        <authorList>
            <person name="Uke A."/>
            <person name="Chhe C."/>
            <person name="Baramee S."/>
            <person name="Kosugi A."/>
        </authorList>
    </citation>
    <scope>NUCLEOTIDE SEQUENCE</scope>
    <source>
        <strain evidence="2">DA-C8</strain>
    </source>
</reference>
<dbReference type="InterPro" id="IPR011109">
    <property type="entry name" value="DNA_bind_recombinase_dom"/>
</dbReference>
<name>A0A916QD02_9BACL</name>
<protein>
    <recommendedName>
        <fullName evidence="1">Recombinase domain-containing protein</fullName>
    </recommendedName>
</protein>
<dbReference type="Pfam" id="PF07508">
    <property type="entry name" value="Recombinase"/>
    <property type="match status" value="1"/>
</dbReference>
<organism evidence="2 3">
    <name type="scientific">Insulibacter thermoxylanivorax</name>
    <dbReference type="NCBI Taxonomy" id="2749268"/>
    <lineage>
        <taxon>Bacteria</taxon>
        <taxon>Bacillati</taxon>
        <taxon>Bacillota</taxon>
        <taxon>Bacilli</taxon>
        <taxon>Bacillales</taxon>
        <taxon>Paenibacillaceae</taxon>
        <taxon>Insulibacter</taxon>
    </lineage>
</organism>
<dbReference type="Proteomes" id="UP000654993">
    <property type="component" value="Unassembled WGS sequence"/>
</dbReference>
<evidence type="ECO:0000313" key="3">
    <source>
        <dbReference type="Proteomes" id="UP000654993"/>
    </source>
</evidence>
<keyword evidence="3" id="KW-1185">Reference proteome</keyword>
<accession>A0A916QD02</accession>
<evidence type="ECO:0000313" key="2">
    <source>
        <dbReference type="EMBL" id="GFR38486.1"/>
    </source>
</evidence>